<keyword evidence="1" id="KW-0812">Transmembrane</keyword>
<evidence type="ECO:0000313" key="2">
    <source>
        <dbReference type="EMBL" id="TDQ59712.1"/>
    </source>
</evidence>
<dbReference type="EMBL" id="SNYQ01000001">
    <property type="protein sequence ID" value="TDQ59712.1"/>
    <property type="molecule type" value="Genomic_DNA"/>
</dbReference>
<protein>
    <submittedName>
        <fullName evidence="2">Uncharacterized protein</fullName>
    </submittedName>
</protein>
<keyword evidence="1" id="KW-1133">Transmembrane helix</keyword>
<evidence type="ECO:0000313" key="3">
    <source>
        <dbReference type="Proteomes" id="UP000295657"/>
    </source>
</evidence>
<accession>A0A4R6VFR6</accession>
<keyword evidence="3" id="KW-1185">Reference proteome</keyword>
<feature type="transmembrane region" description="Helical" evidence="1">
    <location>
        <begin position="70"/>
        <end position="87"/>
    </location>
</feature>
<keyword evidence="1" id="KW-0472">Membrane</keyword>
<feature type="transmembrane region" description="Helical" evidence="1">
    <location>
        <begin position="12"/>
        <end position="32"/>
    </location>
</feature>
<comment type="caution">
    <text evidence="2">The sequence shown here is derived from an EMBL/GenBank/DDBJ whole genome shotgun (WGS) entry which is preliminary data.</text>
</comment>
<feature type="transmembrane region" description="Helical" evidence="1">
    <location>
        <begin position="157"/>
        <end position="175"/>
    </location>
</feature>
<feature type="transmembrane region" description="Helical" evidence="1">
    <location>
        <begin position="124"/>
        <end position="145"/>
    </location>
</feature>
<organism evidence="2 3">
    <name type="scientific">Mesocricetibacter intestinalis</name>
    <dbReference type="NCBI Taxonomy" id="1521930"/>
    <lineage>
        <taxon>Bacteria</taxon>
        <taxon>Pseudomonadati</taxon>
        <taxon>Pseudomonadota</taxon>
        <taxon>Gammaproteobacteria</taxon>
        <taxon>Pasteurellales</taxon>
        <taxon>Pasteurellaceae</taxon>
        <taxon>Mesocricetibacter</taxon>
    </lineage>
</organism>
<sequence>MSEQNQTKFLTGFFSALPLVIFLLIDVFALYLQAHSKALSHLAFAVLSAQLLCILVFLKGDICNGQRARLLKANRYFLIYWLCWFLLSFFSTYHYILTDIISLCGILMFLCINKPPQDIQMRRSMLIVAALIGALGILSYLIMLVRLPLSDWLQYNPVAQLLAGTVLANIMLVVARNRLQGFIALLCLSQGGLLFLNALCVLALLAVAYFNQTLAIANQAALILYFVLHIFISFMPAQAVFRNKALSYNSLLIVLTLCASLPLWATFAYIGA</sequence>
<proteinExistence type="predicted"/>
<reference evidence="2 3" key="1">
    <citation type="submission" date="2019-03" db="EMBL/GenBank/DDBJ databases">
        <title>Genomic Encyclopedia of Type Strains, Phase IV (KMG-IV): sequencing the most valuable type-strain genomes for metagenomic binning, comparative biology and taxonomic classification.</title>
        <authorList>
            <person name="Goeker M."/>
        </authorList>
    </citation>
    <scope>NUCLEOTIDE SEQUENCE [LARGE SCALE GENOMIC DNA]</scope>
    <source>
        <strain evidence="2 3">DSM 28403</strain>
    </source>
</reference>
<dbReference type="OrthoDB" id="5915482at2"/>
<feature type="transmembrane region" description="Helical" evidence="1">
    <location>
        <begin position="93"/>
        <end position="112"/>
    </location>
</feature>
<dbReference type="AlphaFoldDB" id="A0A4R6VFR6"/>
<dbReference type="RefSeq" id="WP_133542881.1">
    <property type="nucleotide sequence ID" value="NZ_SNYQ01000001.1"/>
</dbReference>
<feature type="transmembrane region" description="Helical" evidence="1">
    <location>
        <begin position="182"/>
        <end position="210"/>
    </location>
</feature>
<feature type="transmembrane region" description="Helical" evidence="1">
    <location>
        <begin position="216"/>
        <end position="234"/>
    </location>
</feature>
<name>A0A4R6VFR6_9PAST</name>
<gene>
    <name evidence="2" type="ORF">EDC45_0370</name>
</gene>
<evidence type="ECO:0000256" key="1">
    <source>
        <dbReference type="SAM" id="Phobius"/>
    </source>
</evidence>
<feature type="transmembrane region" description="Helical" evidence="1">
    <location>
        <begin position="246"/>
        <end position="270"/>
    </location>
</feature>
<dbReference type="Proteomes" id="UP000295657">
    <property type="component" value="Unassembled WGS sequence"/>
</dbReference>
<feature type="transmembrane region" description="Helical" evidence="1">
    <location>
        <begin position="38"/>
        <end position="58"/>
    </location>
</feature>